<name>A0A1D2VSA3_9ASCO</name>
<dbReference type="GeneID" id="30962259"/>
<feature type="transmembrane region" description="Helical" evidence="2">
    <location>
        <begin position="113"/>
        <end position="133"/>
    </location>
</feature>
<keyword evidence="2" id="KW-0472">Membrane</keyword>
<evidence type="ECO:0000313" key="3">
    <source>
        <dbReference type="EMBL" id="ODV64481.1"/>
    </source>
</evidence>
<dbReference type="Proteomes" id="UP000095038">
    <property type="component" value="Unassembled WGS sequence"/>
</dbReference>
<feature type="region of interest" description="Disordered" evidence="1">
    <location>
        <begin position="15"/>
        <end position="43"/>
    </location>
</feature>
<organism evidence="3 4">
    <name type="scientific">Ascoidea rubescens DSM 1968</name>
    <dbReference type="NCBI Taxonomy" id="1344418"/>
    <lineage>
        <taxon>Eukaryota</taxon>
        <taxon>Fungi</taxon>
        <taxon>Dikarya</taxon>
        <taxon>Ascomycota</taxon>
        <taxon>Saccharomycotina</taxon>
        <taxon>Saccharomycetes</taxon>
        <taxon>Ascoideaceae</taxon>
        <taxon>Ascoidea</taxon>
    </lineage>
</organism>
<gene>
    <name evidence="3" type="ORF">ASCRUDRAFT_105654</name>
</gene>
<sequence>MRIINAQVNLPHQWQPSWRSGLHNSTRDRPPSQTKTTPEKNKQHKQKLLMLQSFTKYCSTIVVTSEKVCVTQKAYRRGAVCCLRLFCLLPVVIVLRVFQAHFQYPQRPITRRYLLQIPVFSVFSVLYFCRFPFGPEIVIFLCQTIELPVNTQQN</sequence>
<evidence type="ECO:0000256" key="2">
    <source>
        <dbReference type="SAM" id="Phobius"/>
    </source>
</evidence>
<keyword evidence="2" id="KW-0812">Transmembrane</keyword>
<proteinExistence type="predicted"/>
<reference evidence="4" key="1">
    <citation type="submission" date="2016-05" db="EMBL/GenBank/DDBJ databases">
        <title>Comparative genomics of biotechnologically important yeasts.</title>
        <authorList>
            <consortium name="DOE Joint Genome Institute"/>
            <person name="Riley R."/>
            <person name="Haridas S."/>
            <person name="Wolfe K.H."/>
            <person name="Lopes M.R."/>
            <person name="Hittinger C.T."/>
            <person name="Goker M."/>
            <person name="Salamov A."/>
            <person name="Wisecaver J."/>
            <person name="Long T.M."/>
            <person name="Aerts A.L."/>
            <person name="Barry K."/>
            <person name="Choi C."/>
            <person name="Clum A."/>
            <person name="Coughlan A.Y."/>
            <person name="Deshpande S."/>
            <person name="Douglass A.P."/>
            <person name="Hanson S.J."/>
            <person name="Klenk H.-P."/>
            <person name="Labutti K."/>
            <person name="Lapidus A."/>
            <person name="Lindquist E."/>
            <person name="Lipzen A."/>
            <person name="Meier-Kolthoff J.P."/>
            <person name="Ohm R.A."/>
            <person name="Otillar R.P."/>
            <person name="Pangilinan J."/>
            <person name="Peng Y."/>
            <person name="Rokas A."/>
            <person name="Rosa C.A."/>
            <person name="Scheuner C."/>
            <person name="Sibirny A.A."/>
            <person name="Slot J.C."/>
            <person name="Stielow J.B."/>
            <person name="Sun H."/>
            <person name="Kurtzman C.P."/>
            <person name="Blackwell M."/>
            <person name="Grigoriev I.V."/>
            <person name="Jeffries T.W."/>
        </authorList>
    </citation>
    <scope>NUCLEOTIDE SEQUENCE [LARGE SCALE GENOMIC DNA]</scope>
    <source>
        <strain evidence="4">DSM 1968</strain>
    </source>
</reference>
<dbReference type="EMBL" id="KV454475">
    <property type="protein sequence ID" value="ODV64481.1"/>
    <property type="molecule type" value="Genomic_DNA"/>
</dbReference>
<keyword evidence="2" id="KW-1133">Transmembrane helix</keyword>
<keyword evidence="4" id="KW-1185">Reference proteome</keyword>
<feature type="transmembrane region" description="Helical" evidence="2">
    <location>
        <begin position="81"/>
        <end position="101"/>
    </location>
</feature>
<dbReference type="AlphaFoldDB" id="A0A1D2VSA3"/>
<protein>
    <recommendedName>
        <fullName evidence="5">Transmembrane protein</fullName>
    </recommendedName>
</protein>
<feature type="compositionally biased region" description="Polar residues" evidence="1">
    <location>
        <begin position="15"/>
        <end position="24"/>
    </location>
</feature>
<evidence type="ECO:0000256" key="1">
    <source>
        <dbReference type="SAM" id="MobiDB-lite"/>
    </source>
</evidence>
<accession>A0A1D2VSA3</accession>
<dbReference type="RefSeq" id="XP_020050788.1">
    <property type="nucleotide sequence ID" value="XM_020188623.1"/>
</dbReference>
<dbReference type="InParanoid" id="A0A1D2VSA3"/>
<evidence type="ECO:0008006" key="5">
    <source>
        <dbReference type="Google" id="ProtNLM"/>
    </source>
</evidence>
<evidence type="ECO:0000313" key="4">
    <source>
        <dbReference type="Proteomes" id="UP000095038"/>
    </source>
</evidence>